<protein>
    <submittedName>
        <fullName evidence="4">FecR family protein</fullName>
    </submittedName>
</protein>
<keyword evidence="1" id="KW-0472">Membrane</keyword>
<dbReference type="InterPro" id="IPR006860">
    <property type="entry name" value="FecR"/>
</dbReference>
<dbReference type="RefSeq" id="WP_190327665.1">
    <property type="nucleotide sequence ID" value="NZ_CP061171.1"/>
</dbReference>
<keyword evidence="1" id="KW-1133">Transmembrane helix</keyword>
<dbReference type="PANTHER" id="PTHR30273">
    <property type="entry name" value="PERIPLASMIC SIGNAL SENSOR AND SIGMA FACTOR ACTIVATOR FECR-RELATED"/>
    <property type="match status" value="1"/>
</dbReference>
<organism evidence="4 5">
    <name type="scientific">Pedobacter riviphilus</name>
    <dbReference type="NCBI Taxonomy" id="2766984"/>
    <lineage>
        <taxon>Bacteria</taxon>
        <taxon>Pseudomonadati</taxon>
        <taxon>Bacteroidota</taxon>
        <taxon>Sphingobacteriia</taxon>
        <taxon>Sphingobacteriales</taxon>
        <taxon>Sphingobacteriaceae</taxon>
        <taxon>Pedobacter</taxon>
    </lineage>
</organism>
<keyword evidence="5" id="KW-1185">Reference proteome</keyword>
<dbReference type="InterPro" id="IPR032508">
    <property type="entry name" value="FecR_C"/>
</dbReference>
<dbReference type="Gene3D" id="3.55.50.30">
    <property type="match status" value="1"/>
</dbReference>
<dbReference type="EMBL" id="CP061171">
    <property type="protein sequence ID" value="QNR85143.1"/>
    <property type="molecule type" value="Genomic_DNA"/>
</dbReference>
<evidence type="ECO:0000313" key="5">
    <source>
        <dbReference type="Proteomes" id="UP000516439"/>
    </source>
</evidence>
<evidence type="ECO:0000259" key="2">
    <source>
        <dbReference type="Pfam" id="PF04773"/>
    </source>
</evidence>
<keyword evidence="1" id="KW-0812">Transmembrane</keyword>
<sequence length="391" mass="44024">MEKKQFLSLIDTYINGEASENEKRLVEAYYSRLSKPAIESIETQDEELFKNVLLNRLLTQIRAESETEQTASLRLKKHINLWWISVAAILLICFSLGILFFRDGKSISKGSVDYAQLIEPGGNKAVLTLSNGSKVVLDGKSNTDIAEKNGIKIKKKENGLLEYVQLSAPVTDNQYSALFNTIETPKGGQYRIVLNDGTIVWLNAASYLRYPLQFNGAERKVELAGEGYFEVAHNAAKPFIVVTAKQEVQVLGTHFNIGAYTDESVIKTTLLDGSVKVINKQGKKETGQKYLKPGEQSVLMDGSWSVREVDAAAQIDWKNGRFIFKDEDLKSVMRKLARWYDIEVDYAGSMENLSFSGKISRSKTLKEVLRILTRTNDVTFKVKERRITVMP</sequence>
<dbReference type="Pfam" id="PF04773">
    <property type="entry name" value="FecR"/>
    <property type="match status" value="1"/>
</dbReference>
<name>A0ABX6TI00_9SPHI</name>
<dbReference type="Proteomes" id="UP000516439">
    <property type="component" value="Chromosome"/>
</dbReference>
<dbReference type="PANTHER" id="PTHR30273:SF2">
    <property type="entry name" value="PROTEIN FECR"/>
    <property type="match status" value="1"/>
</dbReference>
<evidence type="ECO:0000313" key="4">
    <source>
        <dbReference type="EMBL" id="QNR85143.1"/>
    </source>
</evidence>
<evidence type="ECO:0000259" key="3">
    <source>
        <dbReference type="Pfam" id="PF16344"/>
    </source>
</evidence>
<dbReference type="InterPro" id="IPR012373">
    <property type="entry name" value="Ferrdict_sens_TM"/>
</dbReference>
<accession>A0ABX6TI00</accession>
<dbReference type="Pfam" id="PF16344">
    <property type="entry name" value="FecR_C"/>
    <property type="match status" value="1"/>
</dbReference>
<feature type="domain" description="Protein FecR C-terminal" evidence="3">
    <location>
        <begin position="321"/>
        <end position="389"/>
    </location>
</feature>
<feature type="transmembrane region" description="Helical" evidence="1">
    <location>
        <begin position="81"/>
        <end position="101"/>
    </location>
</feature>
<evidence type="ECO:0000256" key="1">
    <source>
        <dbReference type="SAM" id="Phobius"/>
    </source>
</evidence>
<dbReference type="Gene3D" id="2.60.120.1440">
    <property type="match status" value="1"/>
</dbReference>
<proteinExistence type="predicted"/>
<feature type="domain" description="FecR protein" evidence="2">
    <location>
        <begin position="181"/>
        <end position="276"/>
    </location>
</feature>
<gene>
    <name evidence="4" type="ORF">H9N25_01140</name>
</gene>
<reference evidence="4 5" key="1">
    <citation type="submission" date="2020-09" db="EMBL/GenBank/DDBJ databases">
        <title>Pedobacter sp. SW-16 isolated from soil near Yeocheon.</title>
        <authorList>
            <person name="Im H.S."/>
            <person name="Joung Y."/>
            <person name="Lee S.-S."/>
        </authorList>
    </citation>
    <scope>NUCLEOTIDE SEQUENCE [LARGE SCALE GENOMIC DNA]</scope>
    <source>
        <strain evidence="4 5">SW-16</strain>
    </source>
</reference>